<dbReference type="Proteomes" id="UP000308549">
    <property type="component" value="Unassembled WGS sequence"/>
</dbReference>
<gene>
    <name evidence="2" type="ORF">B0A50_01026</name>
</gene>
<comment type="caution">
    <text evidence="2">The sequence shown here is derived from an EMBL/GenBank/DDBJ whole genome shotgun (WGS) entry which is preliminary data.</text>
</comment>
<evidence type="ECO:0000256" key="1">
    <source>
        <dbReference type="SAM" id="MobiDB-lite"/>
    </source>
</evidence>
<proteinExistence type="predicted"/>
<feature type="region of interest" description="Disordered" evidence="1">
    <location>
        <begin position="1"/>
        <end position="102"/>
    </location>
</feature>
<evidence type="ECO:0000313" key="3">
    <source>
        <dbReference type="Proteomes" id="UP000308549"/>
    </source>
</evidence>
<dbReference type="EMBL" id="NAJL01000004">
    <property type="protein sequence ID" value="TKA32801.1"/>
    <property type="molecule type" value="Genomic_DNA"/>
</dbReference>
<protein>
    <submittedName>
        <fullName evidence="2">Uncharacterized protein</fullName>
    </submittedName>
</protein>
<dbReference type="AlphaFoldDB" id="A0A4U0UBH1"/>
<sequence>MDAGFTFADLGVSDEMEDFVGPGSAGQGQNGRDWHGERTTSMMDDRDAEPSGGWDGEGRQLQPPSTSQHPVGRAQDAPSEASSGPRGVEGLEGVAWLAKGAK</sequence>
<feature type="compositionally biased region" description="Basic and acidic residues" evidence="1">
    <location>
        <begin position="32"/>
        <end position="49"/>
    </location>
</feature>
<keyword evidence="3" id="KW-1185">Reference proteome</keyword>
<organism evidence="2 3">
    <name type="scientific">Salinomyces thailandicus</name>
    <dbReference type="NCBI Taxonomy" id="706561"/>
    <lineage>
        <taxon>Eukaryota</taxon>
        <taxon>Fungi</taxon>
        <taxon>Dikarya</taxon>
        <taxon>Ascomycota</taxon>
        <taxon>Pezizomycotina</taxon>
        <taxon>Dothideomycetes</taxon>
        <taxon>Dothideomycetidae</taxon>
        <taxon>Mycosphaerellales</taxon>
        <taxon>Teratosphaeriaceae</taxon>
        <taxon>Salinomyces</taxon>
    </lineage>
</organism>
<reference evidence="2 3" key="1">
    <citation type="submission" date="2017-03" db="EMBL/GenBank/DDBJ databases">
        <title>Genomes of endolithic fungi from Antarctica.</title>
        <authorList>
            <person name="Coleine C."/>
            <person name="Masonjones S."/>
            <person name="Stajich J.E."/>
        </authorList>
    </citation>
    <scope>NUCLEOTIDE SEQUENCE [LARGE SCALE GENOMIC DNA]</scope>
    <source>
        <strain evidence="2 3">CCFEE 6315</strain>
    </source>
</reference>
<accession>A0A4U0UBH1</accession>
<evidence type="ECO:0000313" key="2">
    <source>
        <dbReference type="EMBL" id="TKA32801.1"/>
    </source>
</evidence>
<name>A0A4U0UBH1_9PEZI</name>